<proteinExistence type="predicted"/>
<keyword evidence="1 2" id="KW-0732">Signal</keyword>
<evidence type="ECO:0000256" key="2">
    <source>
        <dbReference type="SAM" id="SignalP"/>
    </source>
</evidence>
<feature type="chain" id="PRO_5022896375" evidence="2">
    <location>
        <begin position="26"/>
        <end position="284"/>
    </location>
</feature>
<dbReference type="OrthoDB" id="193314at2"/>
<dbReference type="Pfam" id="PF03767">
    <property type="entry name" value="Acid_phosphat_B"/>
    <property type="match status" value="1"/>
</dbReference>
<dbReference type="PANTHER" id="PTHR31284:SF10">
    <property type="entry name" value="ACID PHOSPHATASE-LIKE PROTEIN"/>
    <property type="match status" value="1"/>
</dbReference>
<evidence type="ECO:0000256" key="1">
    <source>
        <dbReference type="ARBA" id="ARBA00022729"/>
    </source>
</evidence>
<dbReference type="GO" id="GO:0009279">
    <property type="term" value="C:cell outer membrane"/>
    <property type="evidence" value="ECO:0007669"/>
    <property type="project" value="InterPro"/>
</dbReference>
<sequence>MTMRRLRALALSLAVLAAPIAAARAQDGPAPHDALLATLWMQRSVEYKASCLAAYTLARIRLEQALADTKWTAAPAEQTGAYESLPPAVILDIDETVLDNSAYQVWMIKADQTFDSKTWTKFVSAEMSTAIPGALEFTKYADAKGIKVFYITNRSAEEEAPTRRNMERLGFPMGGNIDTFLMARERPDWGSAKGTRRAHVAKDYRVLLSLGDNFGDFVDAYRGSEADRLKVYQENIERWGREWIMLPNPSYGSFDTAPYLHDFKQPRAAQRKAKLDVLQGWPGP</sequence>
<dbReference type="SUPFAM" id="SSF56784">
    <property type="entry name" value="HAD-like"/>
    <property type="match status" value="1"/>
</dbReference>
<organism evidence="3 4">
    <name type="scientific">Vineibacter terrae</name>
    <dbReference type="NCBI Taxonomy" id="2586908"/>
    <lineage>
        <taxon>Bacteria</taxon>
        <taxon>Pseudomonadati</taxon>
        <taxon>Pseudomonadota</taxon>
        <taxon>Alphaproteobacteria</taxon>
        <taxon>Hyphomicrobiales</taxon>
        <taxon>Vineibacter</taxon>
    </lineage>
</organism>
<dbReference type="InterPro" id="IPR023214">
    <property type="entry name" value="HAD_sf"/>
</dbReference>
<dbReference type="InterPro" id="IPR006423">
    <property type="entry name" value="Lipo_e_P4"/>
</dbReference>
<dbReference type="NCBIfam" id="TIGR01533">
    <property type="entry name" value="lipo_e_P4"/>
    <property type="match status" value="1"/>
</dbReference>
<dbReference type="PIRSF" id="PIRSF019271">
    <property type="entry name" value="Acid_Ptase_C"/>
    <property type="match status" value="1"/>
</dbReference>
<feature type="signal peptide" evidence="2">
    <location>
        <begin position="1"/>
        <end position="25"/>
    </location>
</feature>
<dbReference type="SFLD" id="SFLDG01125">
    <property type="entry name" value="C1.1:_Acid_Phosphatase_Like"/>
    <property type="match status" value="1"/>
</dbReference>
<dbReference type="Gene3D" id="3.40.50.1000">
    <property type="entry name" value="HAD superfamily/HAD-like"/>
    <property type="match status" value="1"/>
</dbReference>
<dbReference type="InterPro" id="IPR005519">
    <property type="entry name" value="Acid_phosphat_B-like"/>
</dbReference>
<protein>
    <submittedName>
        <fullName evidence="3">5'-nucleotidase, lipoprotein e(P4) family</fullName>
    </submittedName>
</protein>
<dbReference type="SFLD" id="SFLDS00003">
    <property type="entry name" value="Haloacid_Dehalogenase"/>
    <property type="match status" value="1"/>
</dbReference>
<dbReference type="InterPro" id="IPR036412">
    <property type="entry name" value="HAD-like_sf"/>
</dbReference>
<accession>A0A5C8PTA6</accession>
<dbReference type="RefSeq" id="WP_147846055.1">
    <property type="nucleotide sequence ID" value="NZ_VDUZ01000005.1"/>
</dbReference>
<reference evidence="3 4" key="1">
    <citation type="submission" date="2019-06" db="EMBL/GenBank/DDBJ databases">
        <title>New taxonomy in bacterial strain CC-CFT640, isolated from vineyard.</title>
        <authorList>
            <person name="Lin S.-Y."/>
            <person name="Tsai C.-F."/>
            <person name="Young C.-C."/>
        </authorList>
    </citation>
    <scope>NUCLEOTIDE SEQUENCE [LARGE SCALE GENOMIC DNA]</scope>
    <source>
        <strain evidence="3 4">CC-CFT640</strain>
    </source>
</reference>
<evidence type="ECO:0000313" key="3">
    <source>
        <dbReference type="EMBL" id="TXL79547.1"/>
    </source>
</evidence>
<dbReference type="EMBL" id="VDUZ01000005">
    <property type="protein sequence ID" value="TXL79547.1"/>
    <property type="molecule type" value="Genomic_DNA"/>
</dbReference>
<dbReference type="Proteomes" id="UP000321638">
    <property type="component" value="Unassembled WGS sequence"/>
</dbReference>
<gene>
    <name evidence="3" type="ORF">FHP25_06290</name>
</gene>
<comment type="caution">
    <text evidence="3">The sequence shown here is derived from an EMBL/GenBank/DDBJ whole genome shotgun (WGS) entry which is preliminary data.</text>
</comment>
<keyword evidence="4" id="KW-1185">Reference proteome</keyword>
<dbReference type="AlphaFoldDB" id="A0A5C8PTA6"/>
<name>A0A5C8PTA6_9HYPH</name>
<keyword evidence="3" id="KW-0449">Lipoprotein</keyword>
<evidence type="ECO:0000313" key="4">
    <source>
        <dbReference type="Proteomes" id="UP000321638"/>
    </source>
</evidence>
<dbReference type="PANTHER" id="PTHR31284">
    <property type="entry name" value="ACID PHOSPHATASE-LIKE PROTEIN"/>
    <property type="match status" value="1"/>
</dbReference>